<keyword evidence="7" id="KW-0645">Protease</keyword>
<feature type="active site" description="Nucleophile" evidence="10">
    <location>
        <position position="102"/>
    </location>
</feature>
<dbReference type="Gene3D" id="3.40.50.1820">
    <property type="entry name" value="alpha/beta hydrolase"/>
    <property type="match status" value="1"/>
</dbReference>
<evidence type="ECO:0000256" key="2">
    <source>
        <dbReference type="ARBA" id="ARBA00004496"/>
    </source>
</evidence>
<dbReference type="GO" id="GO:0072330">
    <property type="term" value="P:monocarboxylic acid biosynthetic process"/>
    <property type="evidence" value="ECO:0007669"/>
    <property type="project" value="UniProtKB-ARBA"/>
</dbReference>
<protein>
    <recommendedName>
        <fullName evidence="4">prolyl aminopeptidase</fullName>
        <ecNumber evidence="4">3.4.11.5</ecNumber>
    </recommendedName>
    <alternativeName>
        <fullName evidence="9">Prolyl aminopeptidase</fullName>
    </alternativeName>
</protein>
<evidence type="ECO:0000256" key="10">
    <source>
        <dbReference type="PIRSR" id="PIRSR006431-1"/>
    </source>
</evidence>
<dbReference type="InterPro" id="IPR005944">
    <property type="entry name" value="Pro_iminopeptidase"/>
</dbReference>
<keyword evidence="13" id="KW-1185">Reference proteome</keyword>
<dbReference type="GO" id="GO:0017000">
    <property type="term" value="P:antibiotic biosynthetic process"/>
    <property type="evidence" value="ECO:0007669"/>
    <property type="project" value="UniProtKB-ARBA"/>
</dbReference>
<evidence type="ECO:0000256" key="4">
    <source>
        <dbReference type="ARBA" id="ARBA00012568"/>
    </source>
</evidence>
<dbReference type="PRINTS" id="PR00793">
    <property type="entry name" value="PROAMNOPTASE"/>
</dbReference>
<dbReference type="EC" id="3.4.11.5" evidence="4"/>
<reference evidence="12" key="1">
    <citation type="submission" date="2022-12" db="EMBL/GenBank/DDBJ databases">
        <authorList>
            <person name="Petersen C."/>
        </authorList>
    </citation>
    <scope>NUCLEOTIDE SEQUENCE</scope>
    <source>
        <strain evidence="12">IBT 21472</strain>
    </source>
</reference>
<dbReference type="InterPro" id="IPR029058">
    <property type="entry name" value="AB_hydrolase_fold"/>
</dbReference>
<evidence type="ECO:0000256" key="5">
    <source>
        <dbReference type="ARBA" id="ARBA00022438"/>
    </source>
</evidence>
<dbReference type="GO" id="GO:0005737">
    <property type="term" value="C:cytoplasm"/>
    <property type="evidence" value="ECO:0007669"/>
    <property type="project" value="UniProtKB-SubCell"/>
</dbReference>
<accession>A0A9W9H2B1</accession>
<name>A0A9W9H2B1_9EURO</name>
<feature type="active site" evidence="10">
    <location>
        <position position="230"/>
    </location>
</feature>
<dbReference type="Pfam" id="PF00561">
    <property type="entry name" value="Abhydrolase_1"/>
    <property type="match status" value="1"/>
</dbReference>
<evidence type="ECO:0000256" key="8">
    <source>
        <dbReference type="ARBA" id="ARBA00022801"/>
    </source>
</evidence>
<organism evidence="12 13">
    <name type="scientific">Penicillium atrosanguineum</name>
    <dbReference type="NCBI Taxonomy" id="1132637"/>
    <lineage>
        <taxon>Eukaryota</taxon>
        <taxon>Fungi</taxon>
        <taxon>Dikarya</taxon>
        <taxon>Ascomycota</taxon>
        <taxon>Pezizomycotina</taxon>
        <taxon>Eurotiomycetes</taxon>
        <taxon>Eurotiomycetidae</taxon>
        <taxon>Eurotiales</taxon>
        <taxon>Aspergillaceae</taxon>
        <taxon>Penicillium</taxon>
    </lineage>
</organism>
<evidence type="ECO:0000313" key="12">
    <source>
        <dbReference type="EMBL" id="KAJ5303328.1"/>
    </source>
</evidence>
<dbReference type="PANTHER" id="PTHR43722:SF1">
    <property type="entry name" value="PROLINE IMINOPEPTIDASE"/>
    <property type="match status" value="1"/>
</dbReference>
<keyword evidence="5" id="KW-0031">Aminopeptidase</keyword>
<dbReference type="InterPro" id="IPR000073">
    <property type="entry name" value="AB_hydrolase_1"/>
</dbReference>
<dbReference type="SUPFAM" id="SSF53474">
    <property type="entry name" value="alpha/beta-Hydrolases"/>
    <property type="match status" value="1"/>
</dbReference>
<evidence type="ECO:0000256" key="7">
    <source>
        <dbReference type="ARBA" id="ARBA00022670"/>
    </source>
</evidence>
<feature type="domain" description="AB hydrolase-1" evidence="11">
    <location>
        <begin position="49"/>
        <end position="260"/>
    </location>
</feature>
<evidence type="ECO:0000256" key="3">
    <source>
        <dbReference type="ARBA" id="ARBA00010088"/>
    </source>
</evidence>
<comment type="catalytic activity">
    <reaction evidence="1">
        <text>Release of N-terminal proline from a peptide.</text>
        <dbReference type="EC" id="3.4.11.5"/>
    </reaction>
</comment>
<gene>
    <name evidence="12" type="ORF">N7476_010127</name>
</gene>
<evidence type="ECO:0000256" key="9">
    <source>
        <dbReference type="ARBA" id="ARBA00029605"/>
    </source>
</evidence>
<evidence type="ECO:0000313" key="13">
    <source>
        <dbReference type="Proteomes" id="UP001147746"/>
    </source>
</evidence>
<dbReference type="AlphaFoldDB" id="A0A9W9H2B1"/>
<feature type="active site" description="Proton donor" evidence="10">
    <location>
        <position position="258"/>
    </location>
</feature>
<comment type="similarity">
    <text evidence="3">Belongs to the peptidase S33 family.</text>
</comment>
<dbReference type="PRINTS" id="PR00111">
    <property type="entry name" value="ABHYDROLASE"/>
</dbReference>
<dbReference type="Proteomes" id="UP001147746">
    <property type="component" value="Unassembled WGS sequence"/>
</dbReference>
<evidence type="ECO:0000256" key="1">
    <source>
        <dbReference type="ARBA" id="ARBA00001585"/>
    </source>
</evidence>
<keyword evidence="8" id="KW-0378">Hydrolase</keyword>
<comment type="subcellular location">
    <subcellularLocation>
        <location evidence="2">Cytoplasm</location>
    </subcellularLocation>
</comment>
<dbReference type="GO" id="GO:0004177">
    <property type="term" value="F:aminopeptidase activity"/>
    <property type="evidence" value="ECO:0007669"/>
    <property type="project" value="UniProtKB-KW"/>
</dbReference>
<dbReference type="GO" id="GO:0006508">
    <property type="term" value="P:proteolysis"/>
    <property type="evidence" value="ECO:0007669"/>
    <property type="project" value="UniProtKB-KW"/>
</dbReference>
<dbReference type="PANTHER" id="PTHR43722">
    <property type="entry name" value="PROLINE IMINOPEPTIDASE"/>
    <property type="match status" value="1"/>
</dbReference>
<proteinExistence type="inferred from homology"/>
<keyword evidence="6" id="KW-0963">Cytoplasm</keyword>
<sequence length="282" mass="31459">MSGHVHSDAFDEGVLADDPIHKLYYAQYGKKDGKPGGQTSKGNTTYFNPSIYRVILLDQRGTGKSQPAGEVRNNTTPDLVSDIEILRNHLQIPKWHLIFGGSWGSTLALLYAQAYPHAVGSLILRGIFTTRAFEIEFSRGPLGAGSFFPEEYEAFVSHLPEDERGDLVNGYYKLLMSENRDTRMQAARAWNAWEMSIGSLVADEDGHILERENLEKIKHIPVVIIQGRYDLVCPPHTAWELGKALPKAKVIFVPDAGHGAKEPGTRAELLQACDEYADYEFQ</sequence>
<dbReference type="InterPro" id="IPR002410">
    <property type="entry name" value="Peptidase_S33"/>
</dbReference>
<evidence type="ECO:0000256" key="6">
    <source>
        <dbReference type="ARBA" id="ARBA00022490"/>
    </source>
</evidence>
<dbReference type="PIRSF" id="PIRSF006431">
    <property type="entry name" value="Pept_S33"/>
    <property type="match status" value="1"/>
</dbReference>
<comment type="caution">
    <text evidence="12">The sequence shown here is derived from an EMBL/GenBank/DDBJ whole genome shotgun (WGS) entry which is preliminary data.</text>
</comment>
<reference evidence="12" key="2">
    <citation type="journal article" date="2023" name="IMA Fungus">
        <title>Comparative genomic study of the Penicillium genus elucidates a diverse pangenome and 15 lateral gene transfer events.</title>
        <authorList>
            <person name="Petersen C."/>
            <person name="Sorensen T."/>
            <person name="Nielsen M.R."/>
            <person name="Sondergaard T.E."/>
            <person name="Sorensen J.L."/>
            <person name="Fitzpatrick D.A."/>
            <person name="Frisvad J.C."/>
            <person name="Nielsen K.L."/>
        </authorList>
    </citation>
    <scope>NUCLEOTIDE SEQUENCE</scope>
    <source>
        <strain evidence="12">IBT 21472</strain>
    </source>
</reference>
<dbReference type="EMBL" id="JAPZBO010000009">
    <property type="protein sequence ID" value="KAJ5303328.1"/>
    <property type="molecule type" value="Genomic_DNA"/>
</dbReference>
<evidence type="ECO:0000259" key="11">
    <source>
        <dbReference type="Pfam" id="PF00561"/>
    </source>
</evidence>